<evidence type="ECO:0000256" key="8">
    <source>
        <dbReference type="ARBA" id="ARBA00064185"/>
    </source>
</evidence>
<dbReference type="GO" id="GO:0061630">
    <property type="term" value="F:ubiquitin protein ligase activity"/>
    <property type="evidence" value="ECO:0007669"/>
    <property type="project" value="UniProtKB-EC"/>
</dbReference>
<dbReference type="EC" id="2.3.2.26" evidence="2"/>
<reference evidence="10 11" key="1">
    <citation type="journal article" date="2019" name="Proc. Natl. Acad. Sci. U.S.A.">
        <title>Regulatory changes in pterin and carotenoid genes underlie balanced color polymorphisms in the wall lizard.</title>
        <authorList>
            <person name="Andrade P."/>
            <person name="Pinho C."/>
            <person name="Perez I de Lanuza G."/>
            <person name="Afonso S."/>
            <person name="Brejcha J."/>
            <person name="Rubin C.J."/>
            <person name="Wallerman O."/>
            <person name="Pereira P."/>
            <person name="Sabatino S.J."/>
            <person name="Bellati A."/>
            <person name="Pellitteri-Rosa D."/>
            <person name="Bosakova Z."/>
            <person name="Bunikis I."/>
            <person name="Carretero M.A."/>
            <person name="Feiner N."/>
            <person name="Marsik P."/>
            <person name="Pauperio F."/>
            <person name="Salvi D."/>
            <person name="Soler L."/>
            <person name="While G.M."/>
            <person name="Uller T."/>
            <person name="Font E."/>
            <person name="Andersson L."/>
            <person name="Carneiro M."/>
        </authorList>
    </citation>
    <scope>NUCLEOTIDE SEQUENCE</scope>
</reference>
<dbReference type="GeneID" id="114593910"/>
<dbReference type="Proteomes" id="UP000472272">
    <property type="component" value="Chromosome 3"/>
</dbReference>
<dbReference type="GO" id="GO:0000209">
    <property type="term" value="P:protein polyubiquitination"/>
    <property type="evidence" value="ECO:0007669"/>
    <property type="project" value="Ensembl"/>
</dbReference>
<evidence type="ECO:0000313" key="11">
    <source>
        <dbReference type="Proteomes" id="UP000472272"/>
    </source>
</evidence>
<evidence type="ECO:0000256" key="6">
    <source>
        <dbReference type="ARBA" id="ARBA00032298"/>
    </source>
</evidence>
<comment type="subunit">
    <text evidence="8">Interacts with UBE2C/UbcH10 (E2 ubiquitin-conjugating enzyme). In vitro, interacts with cyclin-B.</text>
</comment>
<dbReference type="GO" id="GO:0043161">
    <property type="term" value="P:proteasome-mediated ubiquitin-dependent protein catabolic process"/>
    <property type="evidence" value="ECO:0007669"/>
    <property type="project" value="TreeGrafter"/>
</dbReference>
<evidence type="ECO:0000256" key="9">
    <source>
        <dbReference type="SAM" id="MobiDB-lite"/>
    </source>
</evidence>
<evidence type="ECO:0000256" key="5">
    <source>
        <dbReference type="ARBA" id="ARBA00032234"/>
    </source>
</evidence>
<evidence type="ECO:0000256" key="3">
    <source>
        <dbReference type="ARBA" id="ARBA00013646"/>
    </source>
</evidence>
<dbReference type="PANTHER" id="PTHR31531">
    <property type="entry name" value="E3 UBIQUITIN-PROTEIN LIGASE E3D FAMILY MEMBER"/>
    <property type="match status" value="1"/>
</dbReference>
<dbReference type="GO" id="GO:0051865">
    <property type="term" value="P:protein autoubiquitination"/>
    <property type="evidence" value="ECO:0007669"/>
    <property type="project" value="Ensembl"/>
</dbReference>
<dbReference type="OrthoDB" id="66510at2759"/>
<comment type="catalytic activity">
    <reaction evidence="1">
        <text>S-ubiquitinyl-[E2 ubiquitin-conjugating enzyme]-L-cysteine + [acceptor protein]-L-lysine = [E2 ubiquitin-conjugating enzyme]-L-cysteine + N(6)-ubiquitinyl-[acceptor protein]-L-lysine.</text>
        <dbReference type="EC" id="2.3.2.26"/>
    </reaction>
</comment>
<sequence length="389" mass="43565">MDEVAVFLEIRQGTQSGLLIIRQLKPESWPMDITLMPSLVELKNDEHCKTINLPPEVRIVPSSCRGLQYVLGDGLHMRLLVQAGFNNTKLVPALGDILKTKKNCTFYCQSCRESVINNRTFLRVLSLPGENWGDLVEEWCCHPNPFNDSVLRPQNGDCFLGHNYFLISSGSDPTGPSSEIPHSESLGTPSRSSGSVLNSKANRRVICRRCKTLLGEVHSSGATKYYFTELFVQPSEEGFDMVPRSPFIQSVVAQCLEELSFARSTFRFSIQGTDGTTYILMWLLNSDTLLVESSGTPACSNIFTVFEHDMSSDLRPLKIQKAIKVLYHPCVKSRNKDLVDSWESDMGVHSLTFPSKTCLELLLILAQSNASLPPSLRWMNSFQVAFLKM</sequence>
<dbReference type="GO" id="GO:0000151">
    <property type="term" value="C:ubiquitin ligase complex"/>
    <property type="evidence" value="ECO:0007669"/>
    <property type="project" value="Ensembl"/>
</dbReference>
<comment type="function">
    <text evidence="7">E3 ubiquitin-protein ligase which accepts ubiquitin from specific E2 ubiquitin-conjugating enzymes, and transfers it to substrates, generally promoting their degradation by the proteasome. Independently of its E3 ubiquitin-protein ligase activity, acts as an inhibitor of CPSF3 endonuclease activity by blocking CPSF3 active site.</text>
</comment>
<feature type="compositionally biased region" description="Polar residues" evidence="9">
    <location>
        <begin position="185"/>
        <end position="197"/>
    </location>
</feature>
<evidence type="ECO:0000256" key="2">
    <source>
        <dbReference type="ARBA" id="ARBA00012485"/>
    </source>
</evidence>
<dbReference type="GO" id="GO:0005829">
    <property type="term" value="C:cytosol"/>
    <property type="evidence" value="ECO:0007669"/>
    <property type="project" value="Ensembl"/>
</dbReference>
<gene>
    <name evidence="10" type="primary">UBE3D</name>
</gene>
<name>A0A670I2Z6_PODMU</name>
<evidence type="ECO:0000256" key="7">
    <source>
        <dbReference type="ARBA" id="ARBA00053831"/>
    </source>
</evidence>
<reference evidence="10" key="2">
    <citation type="submission" date="2025-08" db="UniProtKB">
        <authorList>
            <consortium name="Ensembl"/>
        </authorList>
    </citation>
    <scope>IDENTIFICATION</scope>
</reference>
<dbReference type="GO" id="GO:0005634">
    <property type="term" value="C:nucleus"/>
    <property type="evidence" value="ECO:0007669"/>
    <property type="project" value="TreeGrafter"/>
</dbReference>
<organism evidence="10 11">
    <name type="scientific">Podarcis muralis</name>
    <name type="common">Wall lizard</name>
    <name type="synonym">Lacerta muralis</name>
    <dbReference type="NCBI Taxonomy" id="64176"/>
    <lineage>
        <taxon>Eukaryota</taxon>
        <taxon>Metazoa</taxon>
        <taxon>Chordata</taxon>
        <taxon>Craniata</taxon>
        <taxon>Vertebrata</taxon>
        <taxon>Euteleostomi</taxon>
        <taxon>Lepidosauria</taxon>
        <taxon>Squamata</taxon>
        <taxon>Bifurcata</taxon>
        <taxon>Unidentata</taxon>
        <taxon>Episquamata</taxon>
        <taxon>Laterata</taxon>
        <taxon>Lacertibaenia</taxon>
        <taxon>Lacertidae</taxon>
        <taxon>Podarcis</taxon>
    </lineage>
</organism>
<dbReference type="Ensembl" id="ENSPMRT00000006627.1">
    <property type="protein sequence ID" value="ENSPMRP00000006229.1"/>
    <property type="gene ID" value="ENSPMRG00000004211.1"/>
</dbReference>
<dbReference type="GO" id="GO:0030332">
    <property type="term" value="F:cyclin binding"/>
    <property type="evidence" value="ECO:0007669"/>
    <property type="project" value="Ensembl"/>
</dbReference>
<dbReference type="CTD" id="90025"/>
<evidence type="ECO:0000313" key="10">
    <source>
        <dbReference type="Ensembl" id="ENSPMRP00000006229.1"/>
    </source>
</evidence>
<dbReference type="GO" id="GO:0006513">
    <property type="term" value="P:protein monoubiquitination"/>
    <property type="evidence" value="ECO:0007669"/>
    <property type="project" value="Ensembl"/>
</dbReference>
<dbReference type="GO" id="GO:0008428">
    <property type="term" value="F:ribonuclease inhibitor activity"/>
    <property type="evidence" value="ECO:0007669"/>
    <property type="project" value="Ensembl"/>
</dbReference>
<dbReference type="PANTHER" id="PTHR31531:SF2">
    <property type="entry name" value="E3 UBIQUITIN-PROTEIN LIGASE E3D"/>
    <property type="match status" value="1"/>
</dbReference>
<proteinExistence type="predicted"/>
<dbReference type="OMA" id="DCFTGDS"/>
<dbReference type="AlphaFoldDB" id="A0A670I2Z6"/>
<dbReference type="InterPro" id="IPR019193">
    <property type="entry name" value="UBQ-conj_enz_E2-bd_prot"/>
</dbReference>
<dbReference type="RefSeq" id="XP_028578712.1">
    <property type="nucleotide sequence ID" value="XM_028722879.1"/>
</dbReference>
<evidence type="ECO:0000256" key="4">
    <source>
        <dbReference type="ARBA" id="ARBA00029737"/>
    </source>
</evidence>
<dbReference type="GO" id="GO:0031624">
    <property type="term" value="F:ubiquitin conjugating enzyme binding"/>
    <property type="evidence" value="ECO:0007669"/>
    <property type="project" value="TreeGrafter"/>
</dbReference>
<protein>
    <recommendedName>
        <fullName evidence="3">E3 ubiquitin-protein ligase E3D</fullName>
        <ecNumber evidence="2">2.3.2.26</ecNumber>
    </recommendedName>
    <alternativeName>
        <fullName evidence="6">HECT-type E3 ubiquitin transferase E3D</fullName>
    </alternativeName>
    <alternativeName>
        <fullName evidence="5">UbcH10-binding protein with a HECT-like domain</fullName>
    </alternativeName>
    <alternativeName>
        <fullName evidence="4">Ubiquitin-conjugating enzyme E2C-binding protein</fullName>
    </alternativeName>
</protein>
<dbReference type="KEGG" id="pmua:114593910"/>
<dbReference type="GeneTree" id="ENSGT00390000003986"/>
<feature type="region of interest" description="Disordered" evidence="9">
    <location>
        <begin position="172"/>
        <end position="197"/>
    </location>
</feature>
<dbReference type="Pfam" id="PF09814">
    <property type="entry name" value="HECT_2"/>
    <property type="match status" value="1"/>
</dbReference>
<evidence type="ECO:0000256" key="1">
    <source>
        <dbReference type="ARBA" id="ARBA00000885"/>
    </source>
</evidence>
<accession>A0A670I2Z6</accession>
<reference evidence="10" key="3">
    <citation type="submission" date="2025-09" db="UniProtKB">
        <authorList>
            <consortium name="Ensembl"/>
        </authorList>
    </citation>
    <scope>IDENTIFICATION</scope>
</reference>
<keyword evidence="11" id="KW-1185">Reference proteome</keyword>